<name>A0A2J6QXX1_HYAVF</name>
<keyword evidence="4" id="KW-1185">Reference proteome</keyword>
<dbReference type="Proteomes" id="UP000235786">
    <property type="component" value="Unassembled WGS sequence"/>
</dbReference>
<evidence type="ECO:0000256" key="2">
    <source>
        <dbReference type="SAM" id="Phobius"/>
    </source>
</evidence>
<evidence type="ECO:0000256" key="1">
    <source>
        <dbReference type="SAM" id="MobiDB-lite"/>
    </source>
</evidence>
<dbReference type="EMBL" id="KZ613964">
    <property type="protein sequence ID" value="PMD31100.1"/>
    <property type="molecule type" value="Genomic_DNA"/>
</dbReference>
<gene>
    <name evidence="3" type="ORF">L207DRAFT_573166</name>
</gene>
<sequence length="235" mass="25772">MAASTSPLPTHNTSEAVSSLLSSQQVPSSSSDTEGVLEPAVVRSLHVLVQRPHQRFFLTPQRLTPSTTARDVMRVLREMRSQEISRIRALTLFRQALWKSVIEIATLSTFRYQEIEAQSSRQPLEVIVRSRIPSIELTAALHRPWVISGSTLFAEQYPSLFSSFSSSPSPQALLLGQELNKSAIFWILFAALLLSLGVGLVVGFAFSRADLAIAVTGGLTGIISVLTALLVWMLQ</sequence>
<evidence type="ECO:0000313" key="3">
    <source>
        <dbReference type="EMBL" id="PMD31100.1"/>
    </source>
</evidence>
<keyword evidence="2" id="KW-0472">Membrane</keyword>
<dbReference type="OrthoDB" id="5428981at2759"/>
<proteinExistence type="predicted"/>
<feature type="compositionally biased region" description="Polar residues" evidence="1">
    <location>
        <begin position="1"/>
        <end position="16"/>
    </location>
</feature>
<reference evidence="3 4" key="1">
    <citation type="submission" date="2016-04" db="EMBL/GenBank/DDBJ databases">
        <title>A degradative enzymes factory behind the ericoid mycorrhizal symbiosis.</title>
        <authorList>
            <consortium name="DOE Joint Genome Institute"/>
            <person name="Martino E."/>
            <person name="Morin E."/>
            <person name="Grelet G."/>
            <person name="Kuo A."/>
            <person name="Kohler A."/>
            <person name="Daghino S."/>
            <person name="Barry K."/>
            <person name="Choi C."/>
            <person name="Cichocki N."/>
            <person name="Clum A."/>
            <person name="Copeland A."/>
            <person name="Hainaut M."/>
            <person name="Haridas S."/>
            <person name="Labutti K."/>
            <person name="Lindquist E."/>
            <person name="Lipzen A."/>
            <person name="Khouja H.-R."/>
            <person name="Murat C."/>
            <person name="Ohm R."/>
            <person name="Olson A."/>
            <person name="Spatafora J."/>
            <person name="Veneault-Fourrey C."/>
            <person name="Henrissat B."/>
            <person name="Grigoriev I."/>
            <person name="Martin F."/>
            <person name="Perotto S."/>
        </authorList>
    </citation>
    <scope>NUCLEOTIDE SEQUENCE [LARGE SCALE GENOMIC DNA]</scope>
    <source>
        <strain evidence="3 4">F</strain>
    </source>
</reference>
<feature type="transmembrane region" description="Helical" evidence="2">
    <location>
        <begin position="212"/>
        <end position="234"/>
    </location>
</feature>
<protein>
    <submittedName>
        <fullName evidence="3">Uncharacterized protein</fullName>
    </submittedName>
</protein>
<feature type="transmembrane region" description="Helical" evidence="2">
    <location>
        <begin position="183"/>
        <end position="206"/>
    </location>
</feature>
<keyword evidence="2" id="KW-0812">Transmembrane</keyword>
<feature type="region of interest" description="Disordered" evidence="1">
    <location>
        <begin position="1"/>
        <end position="33"/>
    </location>
</feature>
<feature type="compositionally biased region" description="Low complexity" evidence="1">
    <location>
        <begin position="17"/>
        <end position="31"/>
    </location>
</feature>
<evidence type="ECO:0000313" key="4">
    <source>
        <dbReference type="Proteomes" id="UP000235786"/>
    </source>
</evidence>
<dbReference type="AlphaFoldDB" id="A0A2J6QXX1"/>
<keyword evidence="2" id="KW-1133">Transmembrane helix</keyword>
<organism evidence="3 4">
    <name type="scientific">Hyaloscypha variabilis (strain UAMH 11265 / GT02V1 / F)</name>
    <name type="common">Meliniomyces variabilis</name>
    <dbReference type="NCBI Taxonomy" id="1149755"/>
    <lineage>
        <taxon>Eukaryota</taxon>
        <taxon>Fungi</taxon>
        <taxon>Dikarya</taxon>
        <taxon>Ascomycota</taxon>
        <taxon>Pezizomycotina</taxon>
        <taxon>Leotiomycetes</taxon>
        <taxon>Helotiales</taxon>
        <taxon>Hyaloscyphaceae</taxon>
        <taxon>Hyaloscypha</taxon>
        <taxon>Hyaloscypha variabilis</taxon>
    </lineage>
</organism>
<accession>A0A2J6QXX1</accession>